<name>A0ABR1RGY0_9PEZI</name>
<evidence type="ECO:0000313" key="3">
    <source>
        <dbReference type="Proteomes" id="UP001396898"/>
    </source>
</evidence>
<comment type="caution">
    <text evidence="2">The sequence shown here is derived from an EMBL/GenBank/DDBJ whole genome shotgun (WGS) entry which is preliminary data.</text>
</comment>
<organism evidence="2 3">
    <name type="scientific">Apiospora marii</name>
    <dbReference type="NCBI Taxonomy" id="335849"/>
    <lineage>
        <taxon>Eukaryota</taxon>
        <taxon>Fungi</taxon>
        <taxon>Dikarya</taxon>
        <taxon>Ascomycota</taxon>
        <taxon>Pezizomycotina</taxon>
        <taxon>Sordariomycetes</taxon>
        <taxon>Xylariomycetidae</taxon>
        <taxon>Amphisphaeriales</taxon>
        <taxon>Apiosporaceae</taxon>
        <taxon>Apiospora</taxon>
    </lineage>
</organism>
<dbReference type="PANTHER" id="PTHR39603">
    <property type="entry name" value="CYANOVIRIN-N DOMAIN-CONTAINING PROTEIN"/>
    <property type="match status" value="1"/>
</dbReference>
<sequence length="191" mass="19944">MFTKTTFTALSCLAAVAVGGVLVRPDDPHASLAAEATSYEDFANRIIAAAPEGVMPPVPSPVASPAEQADFVASLNLTSTPGPSRLMSRQNQRIYCNTNAYCYAQDAGYCVSYLAGLGEQECRVGVGAVRMCLHERAGIWGLGGRGEAANSCANVARAAGRILDVCTQSDNQVTGQTHLDSDGNFNVIISA</sequence>
<keyword evidence="3" id="KW-1185">Reference proteome</keyword>
<gene>
    <name evidence="2" type="ORF">PG991_011672</name>
</gene>
<dbReference type="Proteomes" id="UP001396898">
    <property type="component" value="Unassembled WGS sequence"/>
</dbReference>
<proteinExistence type="predicted"/>
<dbReference type="EMBL" id="JAQQWI010000016">
    <property type="protein sequence ID" value="KAK8009121.1"/>
    <property type="molecule type" value="Genomic_DNA"/>
</dbReference>
<evidence type="ECO:0000313" key="2">
    <source>
        <dbReference type="EMBL" id="KAK8009121.1"/>
    </source>
</evidence>
<protein>
    <recommendedName>
        <fullName evidence="4">Cyanovirin-N domain-containing protein</fullName>
    </recommendedName>
</protein>
<dbReference type="PANTHER" id="PTHR39603:SF1">
    <property type="entry name" value="CYANOVIRIN-N DOMAIN-CONTAINING PROTEIN"/>
    <property type="match status" value="1"/>
</dbReference>
<reference evidence="2 3" key="1">
    <citation type="submission" date="2023-01" db="EMBL/GenBank/DDBJ databases">
        <title>Analysis of 21 Apiospora genomes using comparative genomics revels a genus with tremendous synthesis potential of carbohydrate active enzymes and secondary metabolites.</title>
        <authorList>
            <person name="Sorensen T."/>
        </authorList>
    </citation>
    <scope>NUCLEOTIDE SEQUENCE [LARGE SCALE GENOMIC DNA]</scope>
    <source>
        <strain evidence="2 3">CBS 20057</strain>
    </source>
</reference>
<feature type="chain" id="PRO_5045324787" description="Cyanovirin-N domain-containing protein" evidence="1">
    <location>
        <begin position="20"/>
        <end position="191"/>
    </location>
</feature>
<feature type="signal peptide" evidence="1">
    <location>
        <begin position="1"/>
        <end position="19"/>
    </location>
</feature>
<evidence type="ECO:0000256" key="1">
    <source>
        <dbReference type="SAM" id="SignalP"/>
    </source>
</evidence>
<accession>A0ABR1RGY0</accession>
<keyword evidence="1" id="KW-0732">Signal</keyword>
<evidence type="ECO:0008006" key="4">
    <source>
        <dbReference type="Google" id="ProtNLM"/>
    </source>
</evidence>